<keyword evidence="3 8" id="KW-0489">Methyltransferase</keyword>
<dbReference type="AlphaFoldDB" id="I3CJ86"/>
<gene>
    <name evidence="9" type="ORF">BegalDRAFT_2845</name>
</gene>
<dbReference type="STRING" id="395493.BegalDRAFT_2845"/>
<feature type="binding site" evidence="7">
    <location>
        <position position="60"/>
    </location>
    <ligand>
        <name>S-adenosyl-L-methionine</name>
        <dbReference type="ChEBI" id="CHEBI:59789"/>
    </ligand>
</feature>
<evidence type="ECO:0000256" key="6">
    <source>
        <dbReference type="ARBA" id="ARBA00047942"/>
    </source>
</evidence>
<dbReference type="EMBL" id="JH600070">
    <property type="protein sequence ID" value="EIJ43679.1"/>
    <property type="molecule type" value="Genomic_DNA"/>
</dbReference>
<dbReference type="PANTHER" id="PTHR30481:SF3">
    <property type="entry name" value="DNA ADENINE METHYLASE"/>
    <property type="match status" value="1"/>
</dbReference>
<evidence type="ECO:0000256" key="2">
    <source>
        <dbReference type="ARBA" id="ARBA00011900"/>
    </source>
</evidence>
<dbReference type="Gene3D" id="3.40.50.150">
    <property type="entry name" value="Vaccinia Virus protein VP39"/>
    <property type="match status" value="1"/>
</dbReference>
<evidence type="ECO:0000256" key="7">
    <source>
        <dbReference type="PIRSR" id="PIRSR000398-1"/>
    </source>
</evidence>
<dbReference type="GO" id="GO:0032259">
    <property type="term" value="P:methylation"/>
    <property type="evidence" value="ECO:0007669"/>
    <property type="project" value="UniProtKB-KW"/>
</dbReference>
<proteinExistence type="inferred from homology"/>
<keyword evidence="10" id="KW-1185">Reference proteome</keyword>
<dbReference type="eggNOG" id="COG0338">
    <property type="taxonomic scope" value="Bacteria"/>
</dbReference>
<protein>
    <recommendedName>
        <fullName evidence="2 8">Site-specific DNA-methyltransferase (adenine-specific)</fullName>
        <ecNumber evidence="2 8">2.1.1.72</ecNumber>
    </recommendedName>
</protein>
<dbReference type="NCBIfam" id="TIGR00571">
    <property type="entry name" value="dam"/>
    <property type="match status" value="1"/>
</dbReference>
<dbReference type="PROSITE" id="PS00092">
    <property type="entry name" value="N6_MTASE"/>
    <property type="match status" value="1"/>
</dbReference>
<evidence type="ECO:0000313" key="9">
    <source>
        <dbReference type="EMBL" id="EIJ43679.1"/>
    </source>
</evidence>
<dbReference type="PIRSF" id="PIRSF000398">
    <property type="entry name" value="M_m6A_EcoRV"/>
    <property type="match status" value="1"/>
</dbReference>
<dbReference type="InterPro" id="IPR029063">
    <property type="entry name" value="SAM-dependent_MTases_sf"/>
</dbReference>
<dbReference type="GO" id="GO:0009007">
    <property type="term" value="F:site-specific DNA-methyltransferase (adenine-specific) activity"/>
    <property type="evidence" value="ECO:0007669"/>
    <property type="project" value="UniProtKB-UniRule"/>
</dbReference>
<dbReference type="EC" id="2.1.1.72" evidence="2 8"/>
<dbReference type="Gene3D" id="1.10.1020.10">
    <property type="entry name" value="Adenine-specific Methyltransferase, Domain 2"/>
    <property type="match status" value="1"/>
</dbReference>
<sequence>MLIKPFIKWVGGKRALLDELLKRLPTDFNHYFEPFVGGGALFFELRKRNMLTGKKIYLFDKNAELINAYQTVQHNPYALILQLQQFQEQHSAHFYTYIRALDRQTNFAQLSPEMRAARFIYLNKTCFNGLYRVNKQGFFNVPIGSYVKPAICDTDLLLNAHHALQNVTLLHTDYSHVLQLAQKNDFIYLDPPYYPLTATANFTAYNQHLFLEAEQKQLFENFKRLDHKHCLLMHSNSDTIFMRELYKIYYTETVKMPRFINSKKDGRGKINEIIIRNYQ</sequence>
<keyword evidence="4 8" id="KW-0808">Transferase</keyword>
<feature type="binding site" evidence="7">
    <location>
        <position position="9"/>
    </location>
    <ligand>
        <name>S-adenosyl-L-methionine</name>
        <dbReference type="ChEBI" id="CHEBI:59789"/>
    </ligand>
</feature>
<dbReference type="HOGENOM" id="CLU_063430_0_0_6"/>
<dbReference type="GO" id="GO:0009307">
    <property type="term" value="P:DNA restriction-modification system"/>
    <property type="evidence" value="ECO:0007669"/>
    <property type="project" value="InterPro"/>
</dbReference>
<dbReference type="GO" id="GO:1904047">
    <property type="term" value="F:S-adenosyl-L-methionine binding"/>
    <property type="evidence" value="ECO:0007669"/>
    <property type="project" value="TreeGrafter"/>
</dbReference>
<dbReference type="InterPro" id="IPR012263">
    <property type="entry name" value="M_m6A_EcoRV"/>
</dbReference>
<dbReference type="Pfam" id="PF02086">
    <property type="entry name" value="MethyltransfD12"/>
    <property type="match status" value="1"/>
</dbReference>
<dbReference type="PRINTS" id="PR00505">
    <property type="entry name" value="D12N6MTFRASE"/>
</dbReference>
<evidence type="ECO:0000256" key="8">
    <source>
        <dbReference type="RuleBase" id="RU361257"/>
    </source>
</evidence>
<evidence type="ECO:0000256" key="4">
    <source>
        <dbReference type="ARBA" id="ARBA00022679"/>
    </source>
</evidence>
<feature type="binding site" evidence="7">
    <location>
        <position position="190"/>
    </location>
    <ligand>
        <name>S-adenosyl-L-methionine</name>
        <dbReference type="ChEBI" id="CHEBI:59789"/>
    </ligand>
</feature>
<dbReference type="GO" id="GO:0043565">
    <property type="term" value="F:sequence-specific DNA binding"/>
    <property type="evidence" value="ECO:0007669"/>
    <property type="project" value="TreeGrafter"/>
</dbReference>
<dbReference type="OrthoDB" id="9805629at2"/>
<dbReference type="GO" id="GO:0006298">
    <property type="term" value="P:mismatch repair"/>
    <property type="evidence" value="ECO:0007669"/>
    <property type="project" value="TreeGrafter"/>
</dbReference>
<dbReference type="PANTHER" id="PTHR30481">
    <property type="entry name" value="DNA ADENINE METHYLASE"/>
    <property type="match status" value="1"/>
</dbReference>
<feature type="binding site" evidence="7">
    <location>
        <position position="13"/>
    </location>
    <ligand>
        <name>S-adenosyl-L-methionine</name>
        <dbReference type="ChEBI" id="CHEBI:59789"/>
    </ligand>
</feature>
<reference evidence="9 10" key="1">
    <citation type="submission" date="2011-11" db="EMBL/GenBank/DDBJ databases">
        <title>Improved High-Quality Draft sequence of Beggiatoa alba B18lD.</title>
        <authorList>
            <consortium name="US DOE Joint Genome Institute"/>
            <person name="Lucas S."/>
            <person name="Han J."/>
            <person name="Lapidus A."/>
            <person name="Cheng J.-F."/>
            <person name="Goodwin L."/>
            <person name="Pitluck S."/>
            <person name="Peters L."/>
            <person name="Mikhailova N."/>
            <person name="Held B."/>
            <person name="Detter J.C."/>
            <person name="Han C."/>
            <person name="Tapia R."/>
            <person name="Land M."/>
            <person name="Hauser L."/>
            <person name="Kyrpides N."/>
            <person name="Ivanova N."/>
            <person name="Pagani I."/>
            <person name="Samuel K."/>
            <person name="Teske A."/>
            <person name="Mueller J."/>
            <person name="Woyke T."/>
        </authorList>
    </citation>
    <scope>NUCLEOTIDE SEQUENCE [LARGE SCALE GENOMIC DNA]</scope>
    <source>
        <strain evidence="9 10">B18LD</strain>
    </source>
</reference>
<evidence type="ECO:0000313" key="10">
    <source>
        <dbReference type="Proteomes" id="UP000005744"/>
    </source>
</evidence>
<organism evidence="9 10">
    <name type="scientific">Beggiatoa alba B18LD</name>
    <dbReference type="NCBI Taxonomy" id="395493"/>
    <lineage>
        <taxon>Bacteria</taxon>
        <taxon>Pseudomonadati</taxon>
        <taxon>Pseudomonadota</taxon>
        <taxon>Gammaproteobacteria</taxon>
        <taxon>Thiotrichales</taxon>
        <taxon>Thiotrichaceae</taxon>
        <taxon>Beggiatoa</taxon>
    </lineage>
</organism>
<name>I3CJ86_9GAMM</name>
<dbReference type="InterPro" id="IPR002052">
    <property type="entry name" value="DNA_methylase_N6_adenine_CS"/>
</dbReference>
<accession>I3CJ86</accession>
<evidence type="ECO:0000256" key="3">
    <source>
        <dbReference type="ARBA" id="ARBA00022603"/>
    </source>
</evidence>
<evidence type="ECO:0000256" key="1">
    <source>
        <dbReference type="ARBA" id="ARBA00006594"/>
    </source>
</evidence>
<comment type="catalytic activity">
    <reaction evidence="6 8">
        <text>a 2'-deoxyadenosine in DNA + S-adenosyl-L-methionine = an N(6)-methyl-2'-deoxyadenosine in DNA + S-adenosyl-L-homocysteine + H(+)</text>
        <dbReference type="Rhea" id="RHEA:15197"/>
        <dbReference type="Rhea" id="RHEA-COMP:12418"/>
        <dbReference type="Rhea" id="RHEA-COMP:12419"/>
        <dbReference type="ChEBI" id="CHEBI:15378"/>
        <dbReference type="ChEBI" id="CHEBI:57856"/>
        <dbReference type="ChEBI" id="CHEBI:59789"/>
        <dbReference type="ChEBI" id="CHEBI:90615"/>
        <dbReference type="ChEBI" id="CHEBI:90616"/>
        <dbReference type="EC" id="2.1.1.72"/>
    </reaction>
</comment>
<dbReference type="InterPro" id="IPR023095">
    <property type="entry name" value="Ade_MeTrfase_dom_2"/>
</dbReference>
<evidence type="ECO:0000256" key="5">
    <source>
        <dbReference type="ARBA" id="ARBA00022691"/>
    </source>
</evidence>
<dbReference type="SUPFAM" id="SSF53335">
    <property type="entry name" value="S-adenosyl-L-methionine-dependent methyltransferases"/>
    <property type="match status" value="1"/>
</dbReference>
<dbReference type="InterPro" id="IPR012327">
    <property type="entry name" value="MeTrfase_D12"/>
</dbReference>
<keyword evidence="5 8" id="KW-0949">S-adenosyl-L-methionine</keyword>
<comment type="similarity">
    <text evidence="1 8">Belongs to the N(4)/N(6)-methyltransferase family.</text>
</comment>
<dbReference type="Proteomes" id="UP000005744">
    <property type="component" value="Unassembled WGS sequence"/>
</dbReference>